<dbReference type="SUPFAM" id="SSF51735">
    <property type="entry name" value="NAD(P)-binding Rossmann-fold domains"/>
    <property type="match status" value="1"/>
</dbReference>
<dbReference type="GO" id="GO:0000981">
    <property type="term" value="F:DNA-binding transcription factor activity, RNA polymerase II-specific"/>
    <property type="evidence" value="ECO:0007669"/>
    <property type="project" value="InterPro"/>
</dbReference>
<dbReference type="PANTHER" id="PTHR42840">
    <property type="entry name" value="NAD(P)-BINDING ROSSMANN-FOLD SUPERFAMILY PROTEIN-RELATED"/>
    <property type="match status" value="1"/>
</dbReference>
<dbReference type="AlphaFoldDB" id="A0A8H5PW17"/>
<evidence type="ECO:0000259" key="5">
    <source>
        <dbReference type="Pfam" id="PF01408"/>
    </source>
</evidence>
<dbReference type="InterPro" id="IPR055170">
    <property type="entry name" value="GFO_IDH_MocA-like_dom"/>
</dbReference>
<dbReference type="Pfam" id="PF01408">
    <property type="entry name" value="GFO_IDH_MocA"/>
    <property type="match status" value="1"/>
</dbReference>
<dbReference type="GO" id="GO:0016491">
    <property type="term" value="F:oxidoreductase activity"/>
    <property type="evidence" value="ECO:0007669"/>
    <property type="project" value="UniProtKB-KW"/>
</dbReference>
<dbReference type="InterPro" id="IPR001138">
    <property type="entry name" value="Zn2Cys6_DnaBD"/>
</dbReference>
<dbReference type="InterPro" id="IPR000683">
    <property type="entry name" value="Gfo/Idh/MocA-like_OxRdtase_N"/>
</dbReference>
<proteinExistence type="inferred from homology"/>
<evidence type="ECO:0000256" key="1">
    <source>
        <dbReference type="ARBA" id="ARBA00010928"/>
    </source>
</evidence>
<dbReference type="GO" id="GO:0008270">
    <property type="term" value="F:zinc ion binding"/>
    <property type="evidence" value="ECO:0007669"/>
    <property type="project" value="InterPro"/>
</dbReference>
<dbReference type="Proteomes" id="UP000546213">
    <property type="component" value="Unassembled WGS sequence"/>
</dbReference>
<reference evidence="7 8" key="1">
    <citation type="submission" date="2020-05" db="EMBL/GenBank/DDBJ databases">
        <title>Identification and distribution of gene clusters putatively required for synthesis of sphingolipid metabolism inhibitors in phylogenetically diverse species of the filamentous fungus Fusarium.</title>
        <authorList>
            <person name="Kim H.-S."/>
            <person name="Busman M."/>
            <person name="Brown D.W."/>
            <person name="Divon H."/>
            <person name="Uhlig S."/>
            <person name="Proctor R.H."/>
        </authorList>
    </citation>
    <scope>NUCLEOTIDE SEQUENCE [LARGE SCALE GENOMIC DNA]</scope>
    <source>
        <strain evidence="7 8">NRRL 36939</strain>
    </source>
</reference>
<dbReference type="InterPro" id="IPR021858">
    <property type="entry name" value="Fun_TF"/>
</dbReference>
<evidence type="ECO:0000259" key="6">
    <source>
        <dbReference type="Pfam" id="PF22725"/>
    </source>
</evidence>
<evidence type="ECO:0000256" key="3">
    <source>
        <dbReference type="ARBA" id="ARBA00023242"/>
    </source>
</evidence>
<evidence type="ECO:0000313" key="8">
    <source>
        <dbReference type="Proteomes" id="UP000546213"/>
    </source>
</evidence>
<dbReference type="SUPFAM" id="SSF57701">
    <property type="entry name" value="Zn2/Cys6 DNA-binding domain"/>
    <property type="match status" value="1"/>
</dbReference>
<dbReference type="InterPro" id="IPR036291">
    <property type="entry name" value="NAD(P)-bd_dom_sf"/>
</dbReference>
<name>A0A8H5PW17_9HYPO</name>
<dbReference type="SUPFAM" id="SSF55347">
    <property type="entry name" value="Glyceraldehyde-3-phosphate dehydrogenase-like, C-terminal domain"/>
    <property type="match status" value="1"/>
</dbReference>
<evidence type="ECO:0000256" key="4">
    <source>
        <dbReference type="SAM" id="MobiDB-lite"/>
    </source>
</evidence>
<dbReference type="EMBL" id="JAAOAS010000018">
    <property type="protein sequence ID" value="KAF5604185.1"/>
    <property type="molecule type" value="Genomic_DNA"/>
</dbReference>
<dbReference type="CDD" id="cd00067">
    <property type="entry name" value="GAL4"/>
    <property type="match status" value="1"/>
</dbReference>
<dbReference type="GO" id="GO:0006740">
    <property type="term" value="P:NADPH regeneration"/>
    <property type="evidence" value="ECO:0007669"/>
    <property type="project" value="TreeGrafter"/>
</dbReference>
<feature type="domain" description="GFO/IDH/MocA-like oxidoreductase" evidence="6">
    <location>
        <begin position="714"/>
        <end position="839"/>
    </location>
</feature>
<evidence type="ECO:0000313" key="7">
    <source>
        <dbReference type="EMBL" id="KAF5604185.1"/>
    </source>
</evidence>
<dbReference type="PANTHER" id="PTHR42840:SF3">
    <property type="entry name" value="BINDING ROSSMANN FOLD OXIDOREDUCTASE, PUTATIVE (AFU_ORTHOLOGUE AFUA_2G10240)-RELATED"/>
    <property type="match status" value="1"/>
</dbReference>
<dbReference type="Pfam" id="PF11951">
    <property type="entry name" value="Fungal_trans_2"/>
    <property type="match status" value="1"/>
</dbReference>
<gene>
    <name evidence="7" type="ORF">FPCIR_934</name>
</gene>
<dbReference type="InterPro" id="IPR036864">
    <property type="entry name" value="Zn2-C6_fun-type_DNA-bd_sf"/>
</dbReference>
<keyword evidence="3" id="KW-0539">Nucleus</keyword>
<dbReference type="GO" id="GO:0000166">
    <property type="term" value="F:nucleotide binding"/>
    <property type="evidence" value="ECO:0007669"/>
    <property type="project" value="InterPro"/>
</dbReference>
<protein>
    <submittedName>
        <fullName evidence="7">Myo-inositol 2-dehydrogenase</fullName>
    </submittedName>
</protein>
<accession>A0A8H5PW17</accession>
<dbReference type="Gene3D" id="3.30.360.10">
    <property type="entry name" value="Dihydrodipicolinate Reductase, domain 2"/>
    <property type="match status" value="1"/>
</dbReference>
<keyword evidence="8" id="KW-1185">Reference proteome</keyword>
<feature type="compositionally biased region" description="Polar residues" evidence="4">
    <location>
        <begin position="130"/>
        <end position="141"/>
    </location>
</feature>
<feature type="domain" description="Gfo/Idh/MocA-like oxidoreductase N-terminal" evidence="5">
    <location>
        <begin position="584"/>
        <end position="699"/>
    </location>
</feature>
<comment type="similarity">
    <text evidence="1">Belongs to the Gfo/Idh/MocA family.</text>
</comment>
<dbReference type="FunFam" id="3.30.360.10:FF:000017">
    <property type="entry name" value="Oxidoreductase family NAD-binding Rossmann fold"/>
    <property type="match status" value="1"/>
</dbReference>
<dbReference type="GO" id="GO:0005737">
    <property type="term" value="C:cytoplasm"/>
    <property type="evidence" value="ECO:0007669"/>
    <property type="project" value="TreeGrafter"/>
</dbReference>
<comment type="caution">
    <text evidence="7">The sequence shown here is derived from an EMBL/GenBank/DDBJ whole genome shotgun (WGS) entry which is preliminary data.</text>
</comment>
<sequence length="932" mass="102925">MNTATACLACKKQHLKCVWGPQVAEGGTQTCLRCVSMGKVCDTAPVFRFKHSTARLRSNTGHPQIKFGSLAQDDVSIPFSCWLLLTDRQVQFVDETSDVEGYYLSESESQSHRQQVDSNALQSHDEQLTDFGSNASPTPRTQVVEIGGGDGASAASRDSRRNYGPIPHGSTLGLANIGSAPYPLVENHEVRLMQYYLTYMCTWFDLCDSRRHFANIVPPRAASCPTLLNAIFALSSRHLSLNAQYDPYASDRYHQACLRHLATISNDSSALNDDNLLAATILLRTLEELDVPLIGTDHEGHLLGIQLFMNTCDSTTTPSSLRLASFWIGMRQEVTMSFASQRPVKIRLDHAFMDRSLSEADDDTWANRIIVHSADVINYCFGNNGPNRHHYQELVDYDQAWLRARPVSWLPVAYSASDESLGEAFPHIIYLNHAVVIGQVHSIFARILLMCHDDRVPRIGPSAQLARKQIDVGRYSDPSPRALRDSSLKPFHKTRYFHGLHGSDGVWRSIYREAGPRSVVGCVDADPEYPFVAHCISARPFKKSMGLEGRGWHYPTSSPSSTSYNFFTSSPLATLNAMAPRKLQVGVAGLGRMGKRHALNFHQNVPRAVLVAVTSPDAAEREWAAENLAPDGVAIYENYSDMIAHVGLDAVCVASATAVHAEQANAAIAAGKHVLCEKPLGTTVEISQSVVDAAATRPDLKVMCGFSRRFDASYRDAYEKTKSGLIGRPSVLRSQTCDVLDPSGFFVAYAQFSGGIFVDCSIHDIDLALWFFGQESKVRSVHAVGITAVEPDLRQYDDRDNAVGIVEFYDGRIAYLYASRMMAAGQEDTTEIIGTKGKLSVNLVPVENHVRIYGQEGIRHELPQNYWGRFQAAFTREAIEFTECVLDDKPVPVELESAVTAVRIGAALQRSMIMGNKIHFDEGGNEVNRAQL</sequence>
<dbReference type="OrthoDB" id="4525710at2759"/>
<evidence type="ECO:0000256" key="2">
    <source>
        <dbReference type="ARBA" id="ARBA00023002"/>
    </source>
</evidence>
<keyword evidence="2" id="KW-0560">Oxidoreductase</keyword>
<dbReference type="Gene3D" id="3.40.50.720">
    <property type="entry name" value="NAD(P)-binding Rossmann-like Domain"/>
    <property type="match status" value="1"/>
</dbReference>
<feature type="region of interest" description="Disordered" evidence="4">
    <location>
        <begin position="128"/>
        <end position="162"/>
    </location>
</feature>
<dbReference type="Pfam" id="PF22725">
    <property type="entry name" value="GFO_IDH_MocA_C3"/>
    <property type="match status" value="1"/>
</dbReference>
<organism evidence="7 8">
    <name type="scientific">Fusarium pseudocircinatum</name>
    <dbReference type="NCBI Taxonomy" id="56676"/>
    <lineage>
        <taxon>Eukaryota</taxon>
        <taxon>Fungi</taxon>
        <taxon>Dikarya</taxon>
        <taxon>Ascomycota</taxon>
        <taxon>Pezizomycotina</taxon>
        <taxon>Sordariomycetes</taxon>
        <taxon>Hypocreomycetidae</taxon>
        <taxon>Hypocreales</taxon>
        <taxon>Nectriaceae</taxon>
        <taxon>Fusarium</taxon>
        <taxon>Fusarium fujikuroi species complex</taxon>
    </lineage>
</organism>